<evidence type="ECO:0000313" key="3">
    <source>
        <dbReference type="Proteomes" id="UP000186106"/>
    </source>
</evidence>
<dbReference type="RefSeq" id="WP_076357230.1">
    <property type="nucleotide sequence ID" value="NZ_CP033926.1"/>
</dbReference>
<reference evidence="1 4" key="2">
    <citation type="submission" date="2018-11" db="EMBL/GenBank/DDBJ databases">
        <title>Proposal to divide the Flavobacteriaceae and reorganize its genera based on Amino Acid Identity values calculated from whole genome sequences.</title>
        <authorList>
            <person name="Nicholson A.C."/>
            <person name="Gulvik C.A."/>
            <person name="Whitney A.M."/>
            <person name="Humrighouse B.W."/>
            <person name="Bell M."/>
            <person name="Holmes B."/>
            <person name="Steigerwalt A.G."/>
            <person name="Villarma A."/>
            <person name="Sheth M."/>
            <person name="Batra D."/>
            <person name="Pryor J."/>
            <person name="Bernardet J.-F."/>
            <person name="Hugo C."/>
            <person name="Kampfer P."/>
            <person name="Newman J."/>
            <person name="McQuiston J.R."/>
        </authorList>
    </citation>
    <scope>NUCLEOTIDE SEQUENCE [LARGE SCALE GENOMIC DNA]</scope>
    <source>
        <strain evidence="1 4">DSM 16927</strain>
    </source>
</reference>
<protein>
    <submittedName>
        <fullName evidence="2">Putative peptide modification target, TIGR04139 family</fullName>
    </submittedName>
    <submittedName>
        <fullName evidence="1">TIGR04139 family peptide modification target</fullName>
    </submittedName>
</protein>
<sequence>MKNLKGLKGNFSSMENKKLQRTDLKAIQGAGDYSYVETDCGSTCYDKETWKDGKRISTLKIDTSLD</sequence>
<dbReference type="EMBL" id="CP033926">
    <property type="protein sequence ID" value="AZB01400.1"/>
    <property type="molecule type" value="Genomic_DNA"/>
</dbReference>
<dbReference type="InterPro" id="IPR026437">
    <property type="entry name" value="CxxCx5CxxC_targ"/>
</dbReference>
<keyword evidence="4" id="KW-1185">Reference proteome</keyword>
<name>A0A1N7K3W4_9FLAO</name>
<organism evidence="2 3">
    <name type="scientific">Chryseobacterium joostei</name>
    <dbReference type="NCBI Taxonomy" id="112234"/>
    <lineage>
        <taxon>Bacteria</taxon>
        <taxon>Pseudomonadati</taxon>
        <taxon>Bacteroidota</taxon>
        <taxon>Flavobacteriia</taxon>
        <taxon>Flavobacteriales</taxon>
        <taxon>Weeksellaceae</taxon>
        <taxon>Chryseobacterium group</taxon>
        <taxon>Chryseobacterium</taxon>
    </lineage>
</organism>
<dbReference type="Proteomes" id="UP000279541">
    <property type="component" value="Chromosome"/>
</dbReference>
<dbReference type="Proteomes" id="UP000186106">
    <property type="component" value="Unassembled WGS sequence"/>
</dbReference>
<evidence type="ECO:0000313" key="2">
    <source>
        <dbReference type="EMBL" id="SIS56292.1"/>
    </source>
</evidence>
<proteinExistence type="predicted"/>
<evidence type="ECO:0000313" key="4">
    <source>
        <dbReference type="Proteomes" id="UP000279541"/>
    </source>
</evidence>
<dbReference type="KEGG" id="cjt:EG359_18045"/>
<accession>A0A1N7K3W4</accession>
<evidence type="ECO:0000313" key="1">
    <source>
        <dbReference type="EMBL" id="AZB01400.1"/>
    </source>
</evidence>
<dbReference type="OrthoDB" id="1267091at2"/>
<dbReference type="AlphaFoldDB" id="A0A1N7K3W4"/>
<reference evidence="2 3" key="1">
    <citation type="submission" date="2017-01" db="EMBL/GenBank/DDBJ databases">
        <authorList>
            <person name="Mah S.A."/>
            <person name="Swanson W.J."/>
            <person name="Moy G.W."/>
            <person name="Vacquier V.D."/>
        </authorList>
    </citation>
    <scope>NUCLEOTIDE SEQUENCE [LARGE SCALE GENOMIC DNA]</scope>
    <source>
        <strain evidence="2 3">DSM 16927</strain>
    </source>
</reference>
<dbReference type="EMBL" id="FTNZ01000010">
    <property type="protein sequence ID" value="SIS56292.1"/>
    <property type="molecule type" value="Genomic_DNA"/>
</dbReference>
<dbReference type="NCBIfam" id="TIGR04139">
    <property type="entry name" value="CxxCx5CxxC_targ"/>
    <property type="match status" value="1"/>
</dbReference>
<gene>
    <name evidence="1" type="ORF">EG359_18045</name>
    <name evidence="2" type="ORF">SAMN05421768_11017</name>
</gene>
<dbReference type="STRING" id="112234.SAMN05421768_11017"/>